<dbReference type="PANTHER" id="PTHR45823">
    <property type="entry name" value="T-SNARE COILED-COIL HOMOLOGY DOMAIN-CONTAINING PROTEIN"/>
    <property type="match status" value="1"/>
</dbReference>
<accession>A0A6J8EHV2</accession>
<dbReference type="Proteomes" id="UP000507470">
    <property type="component" value="Unassembled WGS sequence"/>
</dbReference>
<gene>
    <name evidence="1" type="ORF">MCOR_51880</name>
</gene>
<evidence type="ECO:0000313" key="2">
    <source>
        <dbReference type="Proteomes" id="UP000507470"/>
    </source>
</evidence>
<proteinExistence type="predicted"/>
<name>A0A6J8EHV2_MYTCO</name>
<sequence>MSSAKKIFSNLWASFNRLLLGSETENGKEIPCNSKESKSLSYGNQVYKFSENENEQINLPESETNIQTQFVNFENPSTVNTHNRDFSTHLSTEQNTITPSVVRHININEQDRNSPSVIRECITSRDPDMITSNLNKDTFFEQRQQHAVNYDNISTPVSHGIFGSKHNLTFVDSPRDYPLLDQSYITNVEDRNGQNDNTLMHTHQRRDVKWRNVKTTSTRDHMTNVIPQECERGSNWENVLFERVLHDNNQNRDSITQNRNTNIGQQYQTNCFQSKTLSREPETLNKFATGTDNFSYGGPKSNNWPFPRDINYQNQLPYGSSEDQNIFGRIPHSSGENHRLSNIKSNSNTAAYKANNTSQIHFGGERQVYNGDLRNSINRGPVNSNWQHNSGLTQNPNIYGQIGGDQLNTSSNMYNCSQKQYRKQKDPDTYDGKHAEWPDYICHFEQVALWNQWSEYEMASQLAMCLRGIAQHALSELSRDDLSNYGRLKFSLTQRFCPPERETAYRCEFRNRRRRRDE</sequence>
<dbReference type="OrthoDB" id="6277121at2759"/>
<reference evidence="1 2" key="1">
    <citation type="submission" date="2020-06" db="EMBL/GenBank/DDBJ databases">
        <authorList>
            <person name="Li R."/>
            <person name="Bekaert M."/>
        </authorList>
    </citation>
    <scope>NUCLEOTIDE SEQUENCE [LARGE SCALE GENOMIC DNA]</scope>
    <source>
        <strain evidence="2">wild</strain>
    </source>
</reference>
<organism evidence="1 2">
    <name type="scientific">Mytilus coruscus</name>
    <name type="common">Sea mussel</name>
    <dbReference type="NCBI Taxonomy" id="42192"/>
    <lineage>
        <taxon>Eukaryota</taxon>
        <taxon>Metazoa</taxon>
        <taxon>Spiralia</taxon>
        <taxon>Lophotrochozoa</taxon>
        <taxon>Mollusca</taxon>
        <taxon>Bivalvia</taxon>
        <taxon>Autobranchia</taxon>
        <taxon>Pteriomorphia</taxon>
        <taxon>Mytilida</taxon>
        <taxon>Mytiloidea</taxon>
        <taxon>Mytilidae</taxon>
        <taxon>Mytilinae</taxon>
        <taxon>Mytilus</taxon>
    </lineage>
</organism>
<keyword evidence="2" id="KW-1185">Reference proteome</keyword>
<dbReference type="PANTHER" id="PTHR45823:SF1">
    <property type="entry name" value="T-SNARE COILED-COIL HOMOLOGY DOMAIN-CONTAINING PROTEIN"/>
    <property type="match status" value="1"/>
</dbReference>
<protein>
    <submittedName>
        <fullName evidence="1">Uncharacterized protein</fullName>
    </submittedName>
</protein>
<evidence type="ECO:0000313" key="1">
    <source>
        <dbReference type="EMBL" id="CAC5419556.1"/>
    </source>
</evidence>
<dbReference type="EMBL" id="CACVKT020009040">
    <property type="protein sequence ID" value="CAC5419556.1"/>
    <property type="molecule type" value="Genomic_DNA"/>
</dbReference>
<dbReference type="AlphaFoldDB" id="A0A6J8EHV2"/>